<sequence>MNDLSEKSLESVTKLALQFLAEAIGHCPAGLERSGNQDVVFAVVGFQYGAVQSAAYVAGLGAEAWNGIAGEVIARINGMEQAMVAQFLTVMPMLARKEYPPISIGGQAIIRFYNAATDEEKLTAAASLSEILRQIDEG</sequence>
<dbReference type="Proteomes" id="UP000308271">
    <property type="component" value="Unassembled WGS sequence"/>
</dbReference>
<evidence type="ECO:0000313" key="2">
    <source>
        <dbReference type="Proteomes" id="UP000308271"/>
    </source>
</evidence>
<dbReference type="EMBL" id="VDCH01000012">
    <property type="protein sequence ID" value="TNJ38881.1"/>
    <property type="molecule type" value="Genomic_DNA"/>
</dbReference>
<evidence type="ECO:0000313" key="1">
    <source>
        <dbReference type="EMBL" id="TNJ38881.1"/>
    </source>
</evidence>
<organism evidence="1 2">
    <name type="scientific">Chlorobaculum thiosulfatiphilum</name>
    <name type="common">Chlorobium limicola f.sp. thiosulfatophilum</name>
    <dbReference type="NCBI Taxonomy" id="115852"/>
    <lineage>
        <taxon>Bacteria</taxon>
        <taxon>Pseudomonadati</taxon>
        <taxon>Chlorobiota</taxon>
        <taxon>Chlorobiia</taxon>
        <taxon>Chlorobiales</taxon>
        <taxon>Chlorobiaceae</taxon>
        <taxon>Chlorobaculum</taxon>
    </lineage>
</organism>
<protein>
    <submittedName>
        <fullName evidence="1">Uncharacterized protein</fullName>
    </submittedName>
</protein>
<dbReference type="AlphaFoldDB" id="A0A5C4S7Z4"/>
<dbReference type="OrthoDB" id="595188at2"/>
<keyword evidence="2" id="KW-1185">Reference proteome</keyword>
<dbReference type="RefSeq" id="WP_139456967.1">
    <property type="nucleotide sequence ID" value="NZ_VDCH01000012.1"/>
</dbReference>
<accession>A0A5C4S7Z4</accession>
<comment type="caution">
    <text evidence="1">The sequence shown here is derived from an EMBL/GenBank/DDBJ whole genome shotgun (WGS) entry which is preliminary data.</text>
</comment>
<proteinExistence type="predicted"/>
<name>A0A5C4S7Z4_CHLTI</name>
<gene>
    <name evidence="1" type="ORF">FGF66_07075</name>
</gene>
<reference evidence="1 2" key="1">
    <citation type="submission" date="2019-05" db="EMBL/GenBank/DDBJ databases">
        <title>Draft Whole-Genome sequence of the green sulfur bacterium Chlorobaculum thiosulfatiphilum DSM 249.</title>
        <authorList>
            <person name="Meyer T.E."/>
            <person name="Kyndt J.A."/>
        </authorList>
    </citation>
    <scope>NUCLEOTIDE SEQUENCE [LARGE SCALE GENOMIC DNA]</scope>
    <source>
        <strain evidence="1 2">DSM 249</strain>
    </source>
</reference>